<comment type="caution">
    <text evidence="1">The sequence shown here is derived from an EMBL/GenBank/DDBJ whole genome shotgun (WGS) entry which is preliminary data.</text>
</comment>
<proteinExistence type="predicted"/>
<dbReference type="AlphaFoldDB" id="A0A016WSQ9"/>
<reference evidence="2" key="1">
    <citation type="journal article" date="2015" name="Nat. Genet.">
        <title>The genome and transcriptome of the zoonotic hookworm Ancylostoma ceylanicum identify infection-specific gene families.</title>
        <authorList>
            <person name="Schwarz E.M."/>
            <person name="Hu Y."/>
            <person name="Antoshechkin I."/>
            <person name="Miller M.M."/>
            <person name="Sternberg P.W."/>
            <person name="Aroian R.V."/>
        </authorList>
    </citation>
    <scope>NUCLEOTIDE SEQUENCE</scope>
    <source>
        <strain evidence="2">HY135</strain>
    </source>
</reference>
<organism evidence="1 2">
    <name type="scientific">Ancylostoma ceylanicum</name>
    <dbReference type="NCBI Taxonomy" id="53326"/>
    <lineage>
        <taxon>Eukaryota</taxon>
        <taxon>Metazoa</taxon>
        <taxon>Ecdysozoa</taxon>
        <taxon>Nematoda</taxon>
        <taxon>Chromadorea</taxon>
        <taxon>Rhabditida</taxon>
        <taxon>Rhabditina</taxon>
        <taxon>Rhabditomorpha</taxon>
        <taxon>Strongyloidea</taxon>
        <taxon>Ancylostomatidae</taxon>
        <taxon>Ancylostomatinae</taxon>
        <taxon>Ancylostoma</taxon>
    </lineage>
</organism>
<dbReference type="Proteomes" id="UP000024635">
    <property type="component" value="Unassembled WGS sequence"/>
</dbReference>
<gene>
    <name evidence="1" type="primary">Acey_s0523.g2917</name>
    <name evidence="1" type="ORF">Y032_0523g2917</name>
</gene>
<name>A0A016WSQ9_9BILA</name>
<evidence type="ECO:0000313" key="2">
    <source>
        <dbReference type="Proteomes" id="UP000024635"/>
    </source>
</evidence>
<evidence type="ECO:0000313" key="1">
    <source>
        <dbReference type="EMBL" id="EYC42631.1"/>
    </source>
</evidence>
<dbReference type="EMBL" id="JARK01000123">
    <property type="protein sequence ID" value="EYC42631.1"/>
    <property type="molecule type" value="Genomic_DNA"/>
</dbReference>
<protein>
    <submittedName>
        <fullName evidence="1">Uncharacterized protein</fullName>
    </submittedName>
</protein>
<keyword evidence="2" id="KW-1185">Reference proteome</keyword>
<accession>A0A016WSQ9</accession>
<sequence>MIFDHSGPISSEDQYLGFSSLLHPRTSMLIPSSLLDHGGPILHLWTGVLAFFTPPSADPYPAVFPTVWPGWTRNYAFSPLLGQGRPTATRPPLRALTSTTTRPLPTTIPHLGNLMLRFLPSLTSDLLRPTVRMANRMAELEDWETA</sequence>